<name>A0A1C7LVV3_GRIFR</name>
<accession>A0A1C7LVV3</accession>
<comment type="caution">
    <text evidence="1">The sequence shown here is derived from an EMBL/GenBank/DDBJ whole genome shotgun (WGS) entry which is preliminary data.</text>
</comment>
<sequence length="160" mass="18237">MQSSANAHAICWLAKQGPIADAGRKKLPNFCIIGLLTLRSNRHYPSLAQLAKSVPYEVAPMSQKTFYIGSRDWRVGCHSTTVRRVHMRAIHYAARKLGLFMKLRARIGSETGETVVTEEHKDMVPCFPHVRLRFSYGIWFDRSVSLPMILVHVDVGRTMW</sequence>
<protein>
    <submittedName>
        <fullName evidence="1">Uncharacterized protein</fullName>
    </submittedName>
</protein>
<dbReference type="Proteomes" id="UP000092993">
    <property type="component" value="Unassembled WGS sequence"/>
</dbReference>
<dbReference type="EMBL" id="LUGG01000022">
    <property type="protein sequence ID" value="OBZ68356.1"/>
    <property type="molecule type" value="Genomic_DNA"/>
</dbReference>
<proteinExistence type="predicted"/>
<gene>
    <name evidence="1" type="ORF">A0H81_12020</name>
</gene>
<reference evidence="1 2" key="1">
    <citation type="submission" date="2016-03" db="EMBL/GenBank/DDBJ databases">
        <title>Whole genome sequencing of Grifola frondosa 9006-11.</title>
        <authorList>
            <person name="Min B."/>
            <person name="Park H."/>
            <person name="Kim J.-G."/>
            <person name="Cho H."/>
            <person name="Oh Y.-L."/>
            <person name="Kong W.-S."/>
            <person name="Choi I.-G."/>
        </authorList>
    </citation>
    <scope>NUCLEOTIDE SEQUENCE [LARGE SCALE GENOMIC DNA]</scope>
    <source>
        <strain evidence="1 2">9006-11</strain>
    </source>
</reference>
<organism evidence="1 2">
    <name type="scientific">Grifola frondosa</name>
    <name type="common">Maitake</name>
    <name type="synonym">Polyporus frondosus</name>
    <dbReference type="NCBI Taxonomy" id="5627"/>
    <lineage>
        <taxon>Eukaryota</taxon>
        <taxon>Fungi</taxon>
        <taxon>Dikarya</taxon>
        <taxon>Basidiomycota</taxon>
        <taxon>Agaricomycotina</taxon>
        <taxon>Agaricomycetes</taxon>
        <taxon>Polyporales</taxon>
        <taxon>Grifolaceae</taxon>
        <taxon>Grifola</taxon>
    </lineage>
</organism>
<evidence type="ECO:0000313" key="2">
    <source>
        <dbReference type="Proteomes" id="UP000092993"/>
    </source>
</evidence>
<evidence type="ECO:0000313" key="1">
    <source>
        <dbReference type="EMBL" id="OBZ68356.1"/>
    </source>
</evidence>
<dbReference type="AlphaFoldDB" id="A0A1C7LVV3"/>
<keyword evidence="2" id="KW-1185">Reference proteome</keyword>